<keyword evidence="3" id="KW-0813">Transport</keyword>
<feature type="transmembrane region" description="Helical" evidence="8">
    <location>
        <begin position="699"/>
        <end position="721"/>
    </location>
</feature>
<dbReference type="AlphaFoldDB" id="A0A8W8K1V4"/>
<organism evidence="9 10">
    <name type="scientific">Magallana gigas</name>
    <name type="common">Pacific oyster</name>
    <name type="synonym">Crassostrea gigas</name>
    <dbReference type="NCBI Taxonomy" id="29159"/>
    <lineage>
        <taxon>Eukaryota</taxon>
        <taxon>Metazoa</taxon>
        <taxon>Spiralia</taxon>
        <taxon>Lophotrochozoa</taxon>
        <taxon>Mollusca</taxon>
        <taxon>Bivalvia</taxon>
        <taxon>Autobranchia</taxon>
        <taxon>Pteriomorphia</taxon>
        <taxon>Ostreida</taxon>
        <taxon>Ostreoidea</taxon>
        <taxon>Ostreidae</taxon>
        <taxon>Magallana</taxon>
    </lineage>
</organism>
<proteinExistence type="inferred from homology"/>
<evidence type="ECO:0008006" key="11">
    <source>
        <dbReference type="Google" id="ProtNLM"/>
    </source>
</evidence>
<keyword evidence="10" id="KW-1185">Reference proteome</keyword>
<feature type="transmembrane region" description="Helical" evidence="8">
    <location>
        <begin position="542"/>
        <end position="563"/>
    </location>
</feature>
<dbReference type="Proteomes" id="UP000005408">
    <property type="component" value="Unassembled WGS sequence"/>
</dbReference>
<evidence type="ECO:0000256" key="3">
    <source>
        <dbReference type="ARBA" id="ARBA00022448"/>
    </source>
</evidence>
<evidence type="ECO:0000256" key="1">
    <source>
        <dbReference type="ARBA" id="ARBA00004141"/>
    </source>
</evidence>
<feature type="transmembrane region" description="Helical" evidence="8">
    <location>
        <begin position="194"/>
        <end position="213"/>
    </location>
</feature>
<dbReference type="CDD" id="cd11476">
    <property type="entry name" value="SLC5sbd_DUR3"/>
    <property type="match status" value="1"/>
</dbReference>
<feature type="transmembrane region" description="Helical" evidence="8">
    <location>
        <begin position="488"/>
        <end position="507"/>
    </location>
</feature>
<evidence type="ECO:0000256" key="5">
    <source>
        <dbReference type="ARBA" id="ARBA00022989"/>
    </source>
</evidence>
<dbReference type="PANTHER" id="PTHR46154:SF4">
    <property type="entry name" value="UREA ACTIVE TRANSPORTER"/>
    <property type="match status" value="1"/>
</dbReference>
<evidence type="ECO:0000256" key="8">
    <source>
        <dbReference type="SAM" id="Phobius"/>
    </source>
</evidence>
<dbReference type="GO" id="GO:0015204">
    <property type="term" value="F:urea transmembrane transporter activity"/>
    <property type="evidence" value="ECO:0007669"/>
    <property type="project" value="InterPro"/>
</dbReference>
<dbReference type="OMA" id="CKRALKP"/>
<feature type="transmembrane region" description="Helical" evidence="8">
    <location>
        <begin position="313"/>
        <end position="341"/>
    </location>
</feature>
<sequence>MFAVFNNTECGFLLNGRGSPSDEATVGVHGSLRMTEAFWLILGFGVFASMLAVGFSAIRKYIYKDKNSLDVSFDAGGNVNAGLTATTLVSQWTWAATLLQSATVGSKYGISGPFWYAAGASIQMLLFSMVSVQLKIRAPGAKTFLQVIKARFGTRTHKIFCGFALMTNLVVTAMLMLGGAAVMKSLVHDISVEYATLLVTTVIGAYTFIGGLGATFYVSYFNTGIIYILMMIFVMNVFNDDSSTRTLGTVDKVYTLVSCSKGPDDNYKNSFLTIQSKQGLMFGVINIVGNFGTIFVDQSYWQSSVAAKPKQGVVGFLVGGLCWFAIPFGLATTTSLAYIALSANQNQALLSETDVDAGLVPVVVAQKLLGRTGEFIIIIMILMAVTSTGSAEVMAVSSILVYDVYQLYLKPYRLVTDANSCILCGRSRGRMANPRDRCKCESMTFCNACTEDDKEREICKKAIKPKYRCLTHGSFREYCDYLSQLKNWCLLWSILAILPLTIALNLLGLSLGWVYLFMGILIGSAVIPITLCMCWERVTGKGMIAGAVSGTFLALITWLSVAATNEGGLNMDKFFENTGKENAMLAGNLMGILSSGIITPAVSILTTPHDHNRDDIWENTRDIDNPLNPWTERYAKDLNLRAAHQLDNRPSYEEVHNSMRTARMLANGLSPILTVILVLICPSLLLLVGVFDLASFKRWIYFTMTWCLCATLFIIIAPIVYETIDIRNAVKQMTVVLPLKKISIAEKDRTRNGSDVKRQQVNVIMKNDQSFVDPNFINKSRQNSLTVSEAP</sequence>
<feature type="transmembrane region" description="Helical" evidence="8">
    <location>
        <begin position="280"/>
        <end position="301"/>
    </location>
</feature>
<name>A0A8W8K1V4_MAGGI</name>
<comment type="similarity">
    <text evidence="2 7">Belongs to the sodium:solute symporter (SSF) (TC 2.A.21) family.</text>
</comment>
<protein>
    <recommendedName>
        <fullName evidence="11">Urea active transporter 1</fullName>
    </recommendedName>
</protein>
<dbReference type="InterPro" id="IPR001734">
    <property type="entry name" value="Na/solute_symporter"/>
</dbReference>
<evidence type="ECO:0000256" key="2">
    <source>
        <dbReference type="ARBA" id="ARBA00006434"/>
    </source>
</evidence>
<feature type="transmembrane region" description="Helical" evidence="8">
    <location>
        <begin position="669"/>
        <end position="693"/>
    </location>
</feature>
<feature type="transmembrane region" description="Helical" evidence="8">
    <location>
        <begin position="583"/>
        <end position="605"/>
    </location>
</feature>
<feature type="transmembrane region" description="Helical" evidence="8">
    <location>
        <begin position="375"/>
        <end position="402"/>
    </location>
</feature>
<feature type="transmembrane region" description="Helical" evidence="8">
    <location>
        <begin position="513"/>
        <end position="535"/>
    </location>
</feature>
<evidence type="ECO:0000256" key="4">
    <source>
        <dbReference type="ARBA" id="ARBA00022692"/>
    </source>
</evidence>
<dbReference type="Gene3D" id="1.20.1730.10">
    <property type="entry name" value="Sodium/glucose cotransporter"/>
    <property type="match status" value="1"/>
</dbReference>
<dbReference type="Pfam" id="PF00474">
    <property type="entry name" value="SSF"/>
    <property type="match status" value="1"/>
</dbReference>
<dbReference type="PROSITE" id="PS50283">
    <property type="entry name" value="NA_SOLUT_SYMP_3"/>
    <property type="match status" value="1"/>
</dbReference>
<feature type="transmembrane region" description="Helical" evidence="8">
    <location>
        <begin position="159"/>
        <end position="182"/>
    </location>
</feature>
<evidence type="ECO:0000313" key="10">
    <source>
        <dbReference type="Proteomes" id="UP000005408"/>
    </source>
</evidence>
<keyword evidence="4 8" id="KW-0812">Transmembrane</keyword>
<evidence type="ECO:0000256" key="6">
    <source>
        <dbReference type="ARBA" id="ARBA00023136"/>
    </source>
</evidence>
<keyword evidence="5 8" id="KW-1133">Transmembrane helix</keyword>
<keyword evidence="6 8" id="KW-0472">Membrane</keyword>
<reference evidence="9" key="1">
    <citation type="submission" date="2022-08" db="UniProtKB">
        <authorList>
            <consortium name="EnsemblMetazoa"/>
        </authorList>
    </citation>
    <scope>IDENTIFICATION</scope>
    <source>
        <strain evidence="9">05x7-T-G4-1.051#20</strain>
    </source>
</reference>
<feature type="transmembrane region" description="Helical" evidence="8">
    <location>
        <begin position="37"/>
        <end position="58"/>
    </location>
</feature>
<dbReference type="OrthoDB" id="10049971at2759"/>
<evidence type="ECO:0000313" key="9">
    <source>
        <dbReference type="EnsemblMetazoa" id="G21265.1:cds"/>
    </source>
</evidence>
<dbReference type="GO" id="GO:0005886">
    <property type="term" value="C:plasma membrane"/>
    <property type="evidence" value="ECO:0007669"/>
    <property type="project" value="TreeGrafter"/>
</dbReference>
<dbReference type="InterPro" id="IPR031155">
    <property type="entry name" value="DUR"/>
</dbReference>
<dbReference type="PANTHER" id="PTHR46154">
    <property type="match status" value="1"/>
</dbReference>
<dbReference type="InterPro" id="IPR038377">
    <property type="entry name" value="Na/Glc_symporter_sf"/>
</dbReference>
<feature type="transmembrane region" description="Helical" evidence="8">
    <location>
        <begin position="220"/>
        <end position="238"/>
    </location>
</feature>
<dbReference type="EnsemblMetazoa" id="G21265.1">
    <property type="protein sequence ID" value="G21265.1:cds"/>
    <property type="gene ID" value="G21265"/>
</dbReference>
<evidence type="ECO:0000256" key="7">
    <source>
        <dbReference type="RuleBase" id="RU362091"/>
    </source>
</evidence>
<comment type="subcellular location">
    <subcellularLocation>
        <location evidence="1">Membrane</location>
        <topology evidence="1">Multi-pass membrane protein</topology>
    </subcellularLocation>
</comment>
<accession>A0A8W8K1V4</accession>